<accession>A0A6H2DLB4</accession>
<dbReference type="InterPro" id="IPR017941">
    <property type="entry name" value="Rieske_2Fe-2S"/>
</dbReference>
<keyword evidence="6" id="KW-0411">Iron-sulfur</keyword>
<keyword evidence="2" id="KW-0001">2Fe-2S</keyword>
<name>A0A6H2DLB4_9SPHN</name>
<proteinExistence type="predicted"/>
<comment type="cofactor">
    <cofactor evidence="1">
        <name>Fe cation</name>
        <dbReference type="ChEBI" id="CHEBI:24875"/>
    </cofactor>
</comment>
<dbReference type="GO" id="GO:0005737">
    <property type="term" value="C:cytoplasm"/>
    <property type="evidence" value="ECO:0007669"/>
    <property type="project" value="TreeGrafter"/>
</dbReference>
<keyword evidence="3" id="KW-0479">Metal-binding</keyword>
<evidence type="ECO:0000313" key="8">
    <source>
        <dbReference type="EMBL" id="QJB68773.1"/>
    </source>
</evidence>
<dbReference type="PANTHER" id="PTHR21266:SF60">
    <property type="entry name" value="3-KETOSTEROID-9-ALPHA-MONOOXYGENASE, OXYGENASE COMPONENT"/>
    <property type="match status" value="1"/>
</dbReference>
<dbReference type="SUPFAM" id="SSF50022">
    <property type="entry name" value="ISP domain"/>
    <property type="match status" value="1"/>
</dbReference>
<dbReference type="Proteomes" id="UP000501600">
    <property type="component" value="Chromosome"/>
</dbReference>
<keyword evidence="5" id="KW-0408">Iron</keyword>
<dbReference type="RefSeq" id="WP_168818615.1">
    <property type="nucleotide sequence ID" value="NZ_CP051217.1"/>
</dbReference>
<evidence type="ECO:0000313" key="9">
    <source>
        <dbReference type="Proteomes" id="UP000501600"/>
    </source>
</evidence>
<reference evidence="8 9" key="1">
    <citation type="submission" date="2020-04" db="EMBL/GenBank/DDBJ databases">
        <title>Genome sequence for Sphingorhabdus sp. strain M1.</title>
        <authorList>
            <person name="Park S.-J."/>
        </authorList>
    </citation>
    <scope>NUCLEOTIDE SEQUENCE [LARGE SCALE GENOMIC DNA]</scope>
    <source>
        <strain evidence="8 9">JK6</strain>
    </source>
</reference>
<evidence type="ECO:0000256" key="4">
    <source>
        <dbReference type="ARBA" id="ARBA00023002"/>
    </source>
</evidence>
<evidence type="ECO:0000256" key="3">
    <source>
        <dbReference type="ARBA" id="ARBA00022723"/>
    </source>
</evidence>
<dbReference type="KEGG" id="phao:HF685_05340"/>
<dbReference type="GO" id="GO:0008203">
    <property type="term" value="P:cholesterol metabolic process"/>
    <property type="evidence" value="ECO:0007669"/>
    <property type="project" value="InterPro"/>
</dbReference>
<keyword evidence="4" id="KW-0560">Oxidoreductase</keyword>
<keyword evidence="8" id="KW-0223">Dioxygenase</keyword>
<evidence type="ECO:0000259" key="7">
    <source>
        <dbReference type="PROSITE" id="PS51296"/>
    </source>
</evidence>
<evidence type="ECO:0000256" key="6">
    <source>
        <dbReference type="ARBA" id="ARBA00023014"/>
    </source>
</evidence>
<dbReference type="InterPro" id="IPR050584">
    <property type="entry name" value="Cholesterol_7-desaturase"/>
</dbReference>
<feature type="domain" description="Rieske" evidence="7">
    <location>
        <begin position="18"/>
        <end position="130"/>
    </location>
</feature>
<dbReference type="CDD" id="cd03469">
    <property type="entry name" value="Rieske_RO_Alpha_N"/>
    <property type="match status" value="1"/>
</dbReference>
<dbReference type="PROSITE" id="PS51296">
    <property type="entry name" value="RIESKE"/>
    <property type="match status" value="1"/>
</dbReference>
<dbReference type="AlphaFoldDB" id="A0A6H2DLB4"/>
<evidence type="ECO:0000256" key="1">
    <source>
        <dbReference type="ARBA" id="ARBA00001962"/>
    </source>
</evidence>
<organism evidence="8 9">
    <name type="scientific">Parasphingorhabdus halotolerans</name>
    <dbReference type="NCBI Taxonomy" id="2725558"/>
    <lineage>
        <taxon>Bacteria</taxon>
        <taxon>Pseudomonadati</taxon>
        <taxon>Pseudomonadota</taxon>
        <taxon>Alphaproteobacteria</taxon>
        <taxon>Sphingomonadales</taxon>
        <taxon>Sphingomonadaceae</taxon>
        <taxon>Parasphingorhabdus</taxon>
    </lineage>
</organism>
<dbReference type="InterPro" id="IPR036922">
    <property type="entry name" value="Rieske_2Fe-2S_sf"/>
</dbReference>
<dbReference type="InterPro" id="IPR045605">
    <property type="entry name" value="KshA-like_C"/>
</dbReference>
<evidence type="ECO:0000256" key="5">
    <source>
        <dbReference type="ARBA" id="ARBA00023004"/>
    </source>
</evidence>
<evidence type="ECO:0000256" key="2">
    <source>
        <dbReference type="ARBA" id="ARBA00022714"/>
    </source>
</evidence>
<dbReference type="GO" id="GO:0051537">
    <property type="term" value="F:2 iron, 2 sulfur cluster binding"/>
    <property type="evidence" value="ECO:0007669"/>
    <property type="project" value="UniProtKB-KW"/>
</dbReference>
<gene>
    <name evidence="8" type="ORF">HF685_05340</name>
</gene>
<dbReference type="GO" id="GO:0051213">
    <property type="term" value="F:dioxygenase activity"/>
    <property type="evidence" value="ECO:0007669"/>
    <property type="project" value="UniProtKB-KW"/>
</dbReference>
<dbReference type="Gene3D" id="3.90.380.10">
    <property type="entry name" value="Naphthalene 1,2-dioxygenase Alpha Subunit, Chain A, domain 1"/>
    <property type="match status" value="1"/>
</dbReference>
<dbReference type="Pfam" id="PF00355">
    <property type="entry name" value="Rieske"/>
    <property type="match status" value="1"/>
</dbReference>
<sequence>MATTAEYGLGEHMFPRGWFMVGTSEDATTVPKAVRFFGEDMVLYRGESGRVFLVEAYCPHMGTHLANNSTSYVITDKEHVEGDNIRCPYHGWRFGPDGQCNDIPYSPAPPPKKACLKNWQVEEKAGCIWMWHDEEGGEPEYDLPNFEMYDQPHWVNWEIDVLGELDCHPQEVVDNMVDKGHLGPVHGSMDMVLFENVFDDHCIRQILTAGHKTLAGSGGEPMTNDTWYTGPGILQSVMIGEFPSHMLIAHTPVDDGRITVWHALMVKVANQTPTEEDVAMARGYQQASLAAFSQDFEIWANKRPCLNPMMVKGDGPFDKLRIWYRQFFNPRARAGEFQKRANGKYVSRGTINDPWDQVA</sequence>
<keyword evidence="9" id="KW-1185">Reference proteome</keyword>
<dbReference type="GO" id="GO:0046872">
    <property type="term" value="F:metal ion binding"/>
    <property type="evidence" value="ECO:0007669"/>
    <property type="project" value="UniProtKB-KW"/>
</dbReference>
<dbReference type="SUPFAM" id="SSF55961">
    <property type="entry name" value="Bet v1-like"/>
    <property type="match status" value="1"/>
</dbReference>
<protein>
    <submittedName>
        <fullName evidence="8">Aromatic ring-hydroxylating dioxygenase subunit alpha</fullName>
    </submittedName>
</protein>
<dbReference type="Gene3D" id="2.102.10.10">
    <property type="entry name" value="Rieske [2Fe-2S] iron-sulphur domain"/>
    <property type="match status" value="1"/>
</dbReference>
<dbReference type="PANTHER" id="PTHR21266">
    <property type="entry name" value="IRON-SULFUR DOMAIN CONTAINING PROTEIN"/>
    <property type="match status" value="1"/>
</dbReference>
<dbReference type="Pfam" id="PF19298">
    <property type="entry name" value="KshA_C"/>
    <property type="match status" value="1"/>
</dbReference>
<dbReference type="EMBL" id="CP051217">
    <property type="protein sequence ID" value="QJB68773.1"/>
    <property type="molecule type" value="Genomic_DNA"/>
</dbReference>